<dbReference type="Proteomes" id="UP000178851">
    <property type="component" value="Unassembled WGS sequence"/>
</dbReference>
<dbReference type="PANTHER" id="PTHR42685:SF21">
    <property type="entry name" value="DEHYDROGENASE (FLAVOPROTEIN)-LIKE PROTEIN"/>
    <property type="match status" value="1"/>
</dbReference>
<dbReference type="PANTHER" id="PTHR42685">
    <property type="entry name" value="GERANYLGERANYL DIPHOSPHATE REDUCTASE"/>
    <property type="match status" value="1"/>
</dbReference>
<dbReference type="EMBL" id="MGGI01000021">
    <property type="protein sequence ID" value="OGM25634.1"/>
    <property type="molecule type" value="Genomic_DNA"/>
</dbReference>
<evidence type="ECO:0000313" key="1">
    <source>
        <dbReference type="EMBL" id="OGM25634.1"/>
    </source>
</evidence>
<evidence type="ECO:0008006" key="3">
    <source>
        <dbReference type="Google" id="ProtNLM"/>
    </source>
</evidence>
<proteinExistence type="predicted"/>
<dbReference type="InterPro" id="IPR036188">
    <property type="entry name" value="FAD/NAD-bd_sf"/>
</dbReference>
<accession>A0A1F7YE64</accession>
<evidence type="ECO:0000313" key="2">
    <source>
        <dbReference type="Proteomes" id="UP000178851"/>
    </source>
</evidence>
<dbReference type="PRINTS" id="PR00420">
    <property type="entry name" value="RNGMNOXGNASE"/>
</dbReference>
<organism evidence="1 2">
    <name type="scientific">Candidatus Woesebacteria bacterium RIFCSPHIGHO2_01_FULL_39_28</name>
    <dbReference type="NCBI Taxonomy" id="1802496"/>
    <lineage>
        <taxon>Bacteria</taxon>
        <taxon>Candidatus Woeseibacteriota</taxon>
    </lineage>
</organism>
<protein>
    <recommendedName>
        <fullName evidence="3">FAD-binding domain-containing protein</fullName>
    </recommendedName>
</protein>
<dbReference type="InterPro" id="IPR050407">
    <property type="entry name" value="Geranylgeranyl_reductase"/>
</dbReference>
<dbReference type="SUPFAM" id="SSF51905">
    <property type="entry name" value="FAD/NAD(P)-binding domain"/>
    <property type="match status" value="1"/>
</dbReference>
<sequence>MSERFSVAIFGDGPAGLSCAHNLSKRGFNTIDVYGPERRDKSHRSIYSTDRILDAESTTLIPSEVRKPLSGIRVLTKTSDVRFDNAEGYFMIDYHRLLEKLGDLVEQDASPKVIRYPMSVLNGARVDEEREHVNVWLDGELKEYDYLVDATGVEAKIIKKVDSLRKDENHLAEYLYGGVYDGALERDDMILVIGPSGGTCYVCPSVCPGKVDAVFTAYGYKSNFRQFLSEGKYRLRALVDFIKDKHGIFLQRQFPEDIFSGIIRNQPVNKVLSERVYALGDSAGMAKPGTSQLIDRTIIMSSLLADELSRGNSPQDYLKHWRNQFKFDSFFFAGVLERLKEQRSNDLGGTFDAMAEAVRNKKGLLGFKDLEEFFVDGKINHRFLLWMVSQPMVRSGMFRALMCNIKVKAGILPISGEYSLPPLLTTD</sequence>
<dbReference type="AlphaFoldDB" id="A0A1F7YE64"/>
<gene>
    <name evidence="1" type="ORF">A2627_04300</name>
</gene>
<comment type="caution">
    <text evidence="1">The sequence shown here is derived from an EMBL/GenBank/DDBJ whole genome shotgun (WGS) entry which is preliminary data.</text>
</comment>
<reference evidence="1 2" key="1">
    <citation type="journal article" date="2016" name="Nat. Commun.">
        <title>Thousands of microbial genomes shed light on interconnected biogeochemical processes in an aquifer system.</title>
        <authorList>
            <person name="Anantharaman K."/>
            <person name="Brown C.T."/>
            <person name="Hug L.A."/>
            <person name="Sharon I."/>
            <person name="Castelle C.J."/>
            <person name="Probst A.J."/>
            <person name="Thomas B.C."/>
            <person name="Singh A."/>
            <person name="Wilkins M.J."/>
            <person name="Karaoz U."/>
            <person name="Brodie E.L."/>
            <person name="Williams K.H."/>
            <person name="Hubbard S.S."/>
            <person name="Banfield J.F."/>
        </authorList>
    </citation>
    <scope>NUCLEOTIDE SEQUENCE [LARGE SCALE GENOMIC DNA]</scope>
</reference>
<dbReference type="Gene3D" id="3.50.50.60">
    <property type="entry name" value="FAD/NAD(P)-binding domain"/>
    <property type="match status" value="1"/>
</dbReference>
<name>A0A1F7YE64_9BACT</name>